<dbReference type="Proteomes" id="UP001296776">
    <property type="component" value="Unassembled WGS sequence"/>
</dbReference>
<reference evidence="2" key="1">
    <citation type="submission" date="2017-08" db="EMBL/GenBank/DDBJ databases">
        <authorList>
            <person name="Imhoff J.F."/>
            <person name="Rahn T."/>
            <person name="Kuenzel S."/>
            <person name="Neulinger S.C."/>
        </authorList>
    </citation>
    <scope>NUCLEOTIDE SEQUENCE</scope>
    <source>
        <strain evidence="2">DSM 11080</strain>
    </source>
</reference>
<accession>A0AAJ0U7G5</accession>
<dbReference type="EMBL" id="NRSJ01000049">
    <property type="protein sequence ID" value="MBK1706740.1"/>
    <property type="molecule type" value="Genomic_DNA"/>
</dbReference>
<proteinExistence type="predicted"/>
<keyword evidence="3" id="KW-1185">Reference proteome</keyword>
<evidence type="ECO:0000313" key="3">
    <source>
        <dbReference type="Proteomes" id="UP001296776"/>
    </source>
</evidence>
<organism evidence="2 3">
    <name type="scientific">Halochromatium glycolicum</name>
    <dbReference type="NCBI Taxonomy" id="85075"/>
    <lineage>
        <taxon>Bacteria</taxon>
        <taxon>Pseudomonadati</taxon>
        <taxon>Pseudomonadota</taxon>
        <taxon>Gammaproteobacteria</taxon>
        <taxon>Chromatiales</taxon>
        <taxon>Chromatiaceae</taxon>
        <taxon>Halochromatium</taxon>
    </lineage>
</organism>
<evidence type="ECO:0000259" key="1">
    <source>
        <dbReference type="PROSITE" id="PS51379"/>
    </source>
</evidence>
<dbReference type="PROSITE" id="PS51379">
    <property type="entry name" value="4FE4S_FER_2"/>
    <property type="match status" value="2"/>
</dbReference>
<dbReference type="Gene3D" id="3.30.70.20">
    <property type="match status" value="1"/>
</dbReference>
<dbReference type="RefSeq" id="WP_200348211.1">
    <property type="nucleotide sequence ID" value="NZ_NRSJ01000049.1"/>
</dbReference>
<dbReference type="AlphaFoldDB" id="A0AAJ0U7G5"/>
<evidence type="ECO:0000313" key="2">
    <source>
        <dbReference type="EMBL" id="MBK1706740.1"/>
    </source>
</evidence>
<reference evidence="2" key="2">
    <citation type="journal article" date="2020" name="Microorganisms">
        <title>Osmotic Adaptation and Compatible Solute Biosynthesis of Phototrophic Bacteria as Revealed from Genome Analyses.</title>
        <authorList>
            <person name="Imhoff J.F."/>
            <person name="Rahn T."/>
            <person name="Kunzel S."/>
            <person name="Keller A."/>
            <person name="Neulinger S.C."/>
        </authorList>
    </citation>
    <scope>NUCLEOTIDE SEQUENCE</scope>
    <source>
        <strain evidence="2">DSM 11080</strain>
    </source>
</reference>
<feature type="domain" description="4Fe-4S ferredoxin-type" evidence="1">
    <location>
        <begin position="3"/>
        <end position="33"/>
    </location>
</feature>
<comment type="caution">
    <text evidence="2">The sequence shown here is derived from an EMBL/GenBank/DDBJ whole genome shotgun (WGS) entry which is preliminary data.</text>
</comment>
<dbReference type="InterPro" id="IPR017896">
    <property type="entry name" value="4Fe4S_Fe-S-bd"/>
</dbReference>
<dbReference type="SUPFAM" id="SSF54862">
    <property type="entry name" value="4Fe-4S ferredoxins"/>
    <property type="match status" value="1"/>
</dbReference>
<gene>
    <name evidence="2" type="ORF">CKO40_19880</name>
</gene>
<sequence>MYYAAEVEAKLCSGCALCAMGCPDPNVIAYCEDSEAVTVDQKRCKGCGICITLCKKDAMSVRQVDLNA</sequence>
<feature type="domain" description="4Fe-4S ferredoxin-type" evidence="1">
    <location>
        <begin position="35"/>
        <end position="64"/>
    </location>
</feature>
<dbReference type="Pfam" id="PF00037">
    <property type="entry name" value="Fer4"/>
    <property type="match status" value="1"/>
</dbReference>
<name>A0AAJ0U7G5_9GAMM</name>
<protein>
    <submittedName>
        <fullName evidence="2">4Fe-4S ferredoxin</fullName>
    </submittedName>
</protein>